<dbReference type="GO" id="GO:0005783">
    <property type="term" value="C:endoplasmic reticulum"/>
    <property type="evidence" value="ECO:0007669"/>
    <property type="project" value="TreeGrafter"/>
</dbReference>
<name>A0A653BRB2_CALMS</name>
<evidence type="ECO:0000256" key="3">
    <source>
        <dbReference type="ARBA" id="ARBA00022989"/>
    </source>
</evidence>
<feature type="transmembrane region" description="Helical" evidence="5">
    <location>
        <begin position="53"/>
        <end position="74"/>
    </location>
</feature>
<dbReference type="Proteomes" id="UP000410492">
    <property type="component" value="Unassembled WGS sequence"/>
</dbReference>
<dbReference type="GO" id="GO:0016020">
    <property type="term" value="C:membrane"/>
    <property type="evidence" value="ECO:0007669"/>
    <property type="project" value="UniProtKB-SubCell"/>
</dbReference>
<dbReference type="Pfam" id="PF08510">
    <property type="entry name" value="PIG-P"/>
    <property type="match status" value="1"/>
</dbReference>
<keyword evidence="4 5" id="KW-0472">Membrane</keyword>
<gene>
    <name evidence="7" type="ORF">CALMAC_LOCUS2950</name>
</gene>
<dbReference type="OrthoDB" id="690928at2759"/>
<dbReference type="PANTHER" id="PTHR46346">
    <property type="entry name" value="PHOSPHATIDYLINOSITOL N-ACETYLGLUCOSAMINYLTRANSFERASE SUBUNIT P"/>
    <property type="match status" value="1"/>
</dbReference>
<evidence type="ECO:0000313" key="8">
    <source>
        <dbReference type="Proteomes" id="UP000410492"/>
    </source>
</evidence>
<evidence type="ECO:0000256" key="1">
    <source>
        <dbReference type="ARBA" id="ARBA00004141"/>
    </source>
</evidence>
<proteinExistence type="predicted"/>
<dbReference type="AlphaFoldDB" id="A0A653BRB2"/>
<keyword evidence="3 5" id="KW-1133">Transmembrane helix</keyword>
<evidence type="ECO:0000256" key="5">
    <source>
        <dbReference type="SAM" id="Phobius"/>
    </source>
</evidence>
<evidence type="ECO:0000256" key="2">
    <source>
        <dbReference type="ARBA" id="ARBA00022692"/>
    </source>
</evidence>
<dbReference type="GO" id="GO:0006506">
    <property type="term" value="P:GPI anchor biosynthetic process"/>
    <property type="evidence" value="ECO:0007669"/>
    <property type="project" value="TreeGrafter"/>
</dbReference>
<accession>A0A653BRB2</accession>
<protein>
    <recommendedName>
        <fullName evidence="6">PIG-P domain-containing protein</fullName>
    </recommendedName>
</protein>
<evidence type="ECO:0000256" key="4">
    <source>
        <dbReference type="ARBA" id="ARBA00023136"/>
    </source>
</evidence>
<feature type="transmembrane region" description="Helical" evidence="5">
    <location>
        <begin position="12"/>
        <end position="33"/>
    </location>
</feature>
<evidence type="ECO:0000313" key="7">
    <source>
        <dbReference type="EMBL" id="VEN37845.1"/>
    </source>
</evidence>
<keyword evidence="2 5" id="KW-0812">Transmembrane</keyword>
<dbReference type="InterPro" id="IPR052263">
    <property type="entry name" value="GPI_Anchor_Biosynth"/>
</dbReference>
<keyword evidence="8" id="KW-1185">Reference proteome</keyword>
<reference evidence="7 8" key="1">
    <citation type="submission" date="2019-01" db="EMBL/GenBank/DDBJ databases">
        <authorList>
            <person name="Sayadi A."/>
        </authorList>
    </citation>
    <scope>NUCLEOTIDE SEQUENCE [LARGE SCALE GENOMIC DNA]</scope>
</reference>
<sequence>MPEHTPAPTPSRAVYGFAMYLSFRLFFILYVLWAVIPEEYFVAIGITFLPQRYWAIAVPVYLLIVLTIFAFFIYPGFGISMTADICDLKTIRDQAGNKRKANGRNLKRLGSIIGKCICKDKEKCFKEYYESIQGNSAGKAIAPLKDLDIWDVSDELYH</sequence>
<feature type="domain" description="PIG-P" evidence="6">
    <location>
        <begin position="12"/>
        <end position="157"/>
    </location>
</feature>
<dbReference type="EMBL" id="CAACVG010003840">
    <property type="protein sequence ID" value="VEN37845.1"/>
    <property type="molecule type" value="Genomic_DNA"/>
</dbReference>
<organism evidence="7 8">
    <name type="scientific">Callosobruchus maculatus</name>
    <name type="common">Southern cowpea weevil</name>
    <name type="synonym">Pulse bruchid</name>
    <dbReference type="NCBI Taxonomy" id="64391"/>
    <lineage>
        <taxon>Eukaryota</taxon>
        <taxon>Metazoa</taxon>
        <taxon>Ecdysozoa</taxon>
        <taxon>Arthropoda</taxon>
        <taxon>Hexapoda</taxon>
        <taxon>Insecta</taxon>
        <taxon>Pterygota</taxon>
        <taxon>Neoptera</taxon>
        <taxon>Endopterygota</taxon>
        <taxon>Coleoptera</taxon>
        <taxon>Polyphaga</taxon>
        <taxon>Cucujiformia</taxon>
        <taxon>Chrysomeloidea</taxon>
        <taxon>Chrysomelidae</taxon>
        <taxon>Bruchinae</taxon>
        <taxon>Bruchini</taxon>
        <taxon>Callosobruchus</taxon>
    </lineage>
</organism>
<evidence type="ECO:0000259" key="6">
    <source>
        <dbReference type="Pfam" id="PF08510"/>
    </source>
</evidence>
<comment type="subcellular location">
    <subcellularLocation>
        <location evidence="1">Membrane</location>
        <topology evidence="1">Multi-pass membrane protein</topology>
    </subcellularLocation>
</comment>
<dbReference type="PANTHER" id="PTHR46346:SF1">
    <property type="entry name" value="PHOSPHATIDYLINOSITOL N-ACETYLGLUCOSAMINYLTRANSFERASE SUBUNIT P"/>
    <property type="match status" value="1"/>
</dbReference>
<dbReference type="InterPro" id="IPR013717">
    <property type="entry name" value="PIG-P"/>
</dbReference>